<dbReference type="CDD" id="cd01991">
    <property type="entry name" value="Asn_synthase_B_C"/>
    <property type="match status" value="1"/>
</dbReference>
<dbReference type="RefSeq" id="WP_345257837.1">
    <property type="nucleotide sequence ID" value="NZ_BAABGY010000016.1"/>
</dbReference>
<comment type="similarity">
    <text evidence="2">Belongs to the asparagine synthetase family.</text>
</comment>
<dbReference type="InterPro" id="IPR051786">
    <property type="entry name" value="ASN_synthetase/amidase"/>
</dbReference>
<reference evidence="10" key="1">
    <citation type="journal article" date="2019" name="Int. J. Syst. Evol. Microbiol.">
        <title>The Global Catalogue of Microorganisms (GCM) 10K type strain sequencing project: providing services to taxonomists for standard genome sequencing and annotation.</title>
        <authorList>
            <consortium name="The Broad Institute Genomics Platform"/>
            <consortium name="The Broad Institute Genome Sequencing Center for Infectious Disease"/>
            <person name="Wu L."/>
            <person name="Ma J."/>
        </authorList>
    </citation>
    <scope>NUCLEOTIDE SEQUENCE [LARGE SCALE GENOMIC DNA]</scope>
    <source>
        <strain evidence="10">JCM 17919</strain>
    </source>
</reference>
<dbReference type="InterPro" id="IPR014729">
    <property type="entry name" value="Rossmann-like_a/b/a_fold"/>
</dbReference>
<dbReference type="NCBIfam" id="TIGR01536">
    <property type="entry name" value="asn_synth_AEB"/>
    <property type="match status" value="1"/>
</dbReference>
<comment type="caution">
    <text evidence="9">The sequence shown here is derived from an EMBL/GenBank/DDBJ whole genome shotgun (WGS) entry which is preliminary data.</text>
</comment>
<dbReference type="EMBL" id="BAABGY010000016">
    <property type="protein sequence ID" value="GAA4342191.1"/>
    <property type="molecule type" value="Genomic_DNA"/>
</dbReference>
<dbReference type="SUPFAM" id="SSF52402">
    <property type="entry name" value="Adenine nucleotide alpha hydrolases-like"/>
    <property type="match status" value="1"/>
</dbReference>
<dbReference type="Pfam" id="PF00733">
    <property type="entry name" value="Asn_synthase"/>
    <property type="match status" value="1"/>
</dbReference>
<dbReference type="InterPro" id="IPR001962">
    <property type="entry name" value="Asn_synthase"/>
</dbReference>
<evidence type="ECO:0000256" key="5">
    <source>
        <dbReference type="ARBA" id="ARBA00022840"/>
    </source>
</evidence>
<organism evidence="9 10">
    <name type="scientific">Flaviaesturariibacter amylovorans</name>
    <dbReference type="NCBI Taxonomy" id="1084520"/>
    <lineage>
        <taxon>Bacteria</taxon>
        <taxon>Pseudomonadati</taxon>
        <taxon>Bacteroidota</taxon>
        <taxon>Chitinophagia</taxon>
        <taxon>Chitinophagales</taxon>
        <taxon>Chitinophagaceae</taxon>
        <taxon>Flaviaestuariibacter</taxon>
    </lineage>
</organism>
<evidence type="ECO:0000313" key="10">
    <source>
        <dbReference type="Proteomes" id="UP001501725"/>
    </source>
</evidence>
<dbReference type="Gene3D" id="3.60.20.10">
    <property type="entry name" value="Glutamine Phosphoribosylpyrophosphate, subunit 1, domain 1"/>
    <property type="match status" value="1"/>
</dbReference>
<evidence type="ECO:0000256" key="6">
    <source>
        <dbReference type="ARBA" id="ARBA00022962"/>
    </source>
</evidence>
<gene>
    <name evidence="9" type="primary">asnB_3</name>
    <name evidence="9" type="ORF">GCM10023184_41340</name>
</gene>
<accession>A0ABP8HPB7</accession>
<dbReference type="PIRSF" id="PIRSF001589">
    <property type="entry name" value="Asn_synthetase_glu-h"/>
    <property type="match status" value="1"/>
</dbReference>
<dbReference type="PANTHER" id="PTHR43284">
    <property type="entry name" value="ASPARAGINE SYNTHETASE (GLUTAMINE-HYDROLYZING)"/>
    <property type="match status" value="1"/>
</dbReference>
<keyword evidence="4" id="KW-0547">Nucleotide-binding</keyword>
<dbReference type="EC" id="6.3.5.4" evidence="3"/>
<feature type="domain" description="Glutamine amidotransferase type-2" evidence="8">
    <location>
        <begin position="2"/>
        <end position="217"/>
    </location>
</feature>
<keyword evidence="10" id="KW-1185">Reference proteome</keyword>
<evidence type="ECO:0000313" key="9">
    <source>
        <dbReference type="EMBL" id="GAA4342191.1"/>
    </source>
</evidence>
<sequence>MCGLAGIVSSNTRLVAEAPLTAAIGCLQHRGPEGGRGWQGPSGRCALAHNRLSIIDPDPRSLQPFHYGKGYTLVYNGELYNYVELRDELRALGHAFSTGSDTEVLLAAWAAWGAGCVQRFDGMFAFALWDEGRQQLFASRDRFGEKPFFFAFDGEALRFASELKALWTLGVPKTVNSAMAFNFLTLGYTGNPRDGKETFYQDVWKLPAGHCLHFAPGDEGALVERYSEADTVEIQVDDNRAVQEFRSLLSASVTRRLRSDVPVGTSLSGGIDSAAVAALCTQAGGTYTHKAFTAIFPGFEKDEEERSRLVAQHLGLQQEFVRIHEGEVPALMDRVMHHQEEPIGSGSALAQFKVYEAAKRSGVTVLLDGQGADEILAGYNKYYRWYWQELYRARRLGASGELEAARRNGVTEPFESIHRVAALFPDLASSLLEGRKGKAAARTPGLHPEWAARYRGESYYTVPAQFTLNGALSYNTFQYGLEELLRTADRNSMAHSVEVRLPFLSHELVEYLFRLPPQFKIRGGWTKWLLRESVRDLLPAPIAWQAGKTGFEPPQAQWMETSAVQEAIRAGMEKLVAHGVLDGPVLQKKIQPHSAYAAVSQHWRYWSLSYLY</sequence>
<evidence type="ECO:0000256" key="7">
    <source>
        <dbReference type="ARBA" id="ARBA00048741"/>
    </source>
</evidence>
<dbReference type="PANTHER" id="PTHR43284:SF1">
    <property type="entry name" value="ASPARAGINE SYNTHETASE"/>
    <property type="match status" value="1"/>
</dbReference>
<dbReference type="CDD" id="cd00712">
    <property type="entry name" value="AsnB"/>
    <property type="match status" value="1"/>
</dbReference>
<dbReference type="SUPFAM" id="SSF56235">
    <property type="entry name" value="N-terminal nucleophile aminohydrolases (Ntn hydrolases)"/>
    <property type="match status" value="1"/>
</dbReference>
<keyword evidence="5" id="KW-0067">ATP-binding</keyword>
<dbReference type="Proteomes" id="UP001501725">
    <property type="component" value="Unassembled WGS sequence"/>
</dbReference>
<comment type="pathway">
    <text evidence="1">Amino-acid biosynthesis; L-asparagine biosynthesis; L-asparagine from L-aspartate (L-Gln route): step 1/1.</text>
</comment>
<dbReference type="Gene3D" id="3.40.50.620">
    <property type="entry name" value="HUPs"/>
    <property type="match status" value="2"/>
</dbReference>
<dbReference type="Pfam" id="PF13537">
    <property type="entry name" value="GATase_7"/>
    <property type="match status" value="1"/>
</dbReference>
<proteinExistence type="inferred from homology"/>
<protein>
    <recommendedName>
        <fullName evidence="3">asparagine synthase (glutamine-hydrolyzing)</fullName>
        <ecNumber evidence="3">6.3.5.4</ecNumber>
    </recommendedName>
</protein>
<keyword evidence="6" id="KW-0315">Glutamine amidotransferase</keyword>
<evidence type="ECO:0000256" key="4">
    <source>
        <dbReference type="ARBA" id="ARBA00022741"/>
    </source>
</evidence>
<evidence type="ECO:0000256" key="3">
    <source>
        <dbReference type="ARBA" id="ARBA00012737"/>
    </source>
</evidence>
<dbReference type="InterPro" id="IPR006426">
    <property type="entry name" value="Asn_synth_AEB"/>
</dbReference>
<dbReference type="InterPro" id="IPR017932">
    <property type="entry name" value="GATase_2_dom"/>
</dbReference>
<evidence type="ECO:0000256" key="1">
    <source>
        <dbReference type="ARBA" id="ARBA00005187"/>
    </source>
</evidence>
<comment type="catalytic activity">
    <reaction evidence="7">
        <text>L-aspartate + L-glutamine + ATP + H2O = L-asparagine + L-glutamate + AMP + diphosphate + H(+)</text>
        <dbReference type="Rhea" id="RHEA:12228"/>
        <dbReference type="ChEBI" id="CHEBI:15377"/>
        <dbReference type="ChEBI" id="CHEBI:15378"/>
        <dbReference type="ChEBI" id="CHEBI:29985"/>
        <dbReference type="ChEBI" id="CHEBI:29991"/>
        <dbReference type="ChEBI" id="CHEBI:30616"/>
        <dbReference type="ChEBI" id="CHEBI:33019"/>
        <dbReference type="ChEBI" id="CHEBI:58048"/>
        <dbReference type="ChEBI" id="CHEBI:58359"/>
        <dbReference type="ChEBI" id="CHEBI:456215"/>
        <dbReference type="EC" id="6.3.5.4"/>
    </reaction>
</comment>
<name>A0ABP8HPB7_9BACT</name>
<dbReference type="PROSITE" id="PS51278">
    <property type="entry name" value="GATASE_TYPE_2"/>
    <property type="match status" value="1"/>
</dbReference>
<dbReference type="InterPro" id="IPR033738">
    <property type="entry name" value="AsnB_N"/>
</dbReference>
<evidence type="ECO:0000256" key="2">
    <source>
        <dbReference type="ARBA" id="ARBA00005752"/>
    </source>
</evidence>
<evidence type="ECO:0000259" key="8">
    <source>
        <dbReference type="PROSITE" id="PS51278"/>
    </source>
</evidence>
<dbReference type="InterPro" id="IPR029055">
    <property type="entry name" value="Ntn_hydrolases_N"/>
</dbReference>